<feature type="transmembrane region" description="Helical" evidence="7">
    <location>
        <begin position="130"/>
        <end position="154"/>
    </location>
</feature>
<dbReference type="EMBL" id="CAJZBQ010000013">
    <property type="protein sequence ID" value="CAG9314917.1"/>
    <property type="molecule type" value="Genomic_DNA"/>
</dbReference>
<evidence type="ECO:0000256" key="5">
    <source>
        <dbReference type="ARBA" id="ARBA00023136"/>
    </source>
</evidence>
<feature type="transmembrane region" description="Helical" evidence="7">
    <location>
        <begin position="174"/>
        <end position="193"/>
    </location>
</feature>
<evidence type="ECO:0000259" key="8">
    <source>
        <dbReference type="Pfam" id="PF01529"/>
    </source>
</evidence>
<sequence>MPINFRKSLGSIFILVLFAIITLIYYTFVIELYLPQYPSQKGILIGFHLILFMLLWSLFHVTFSEPGRVPPYWGFYMGDSEAKRKRYCLLCHVFKPERCHHCSVCNRCVLNMDHHCPWINNCVGFYNRKLFLLLLFYTLLCAYYVILFMTPTIFSSVKHLLQSSEIRVNLHPHLLYIGVYLFLLLLCFILTNFTKFHVKLVMKNSTTIESLDNTAVTGNYDLKSIRNWLQVFGRNPWLWVVPYYGKSGKPVGDGVMWSHDPFQDVLENDPVESETNREGAISRPPNSLSVVANSPSGRPSISDTSYEYTAEQNVNIGRLIEQHKERRTRSPFVSEIDTETSILHKSRAEISSLTPNTSVLEINMRDKQSA</sequence>
<name>A0AAU9INY2_9CILI</name>
<reference evidence="9" key="1">
    <citation type="submission" date="2021-09" db="EMBL/GenBank/DDBJ databases">
        <authorList>
            <consortium name="AG Swart"/>
            <person name="Singh M."/>
            <person name="Singh A."/>
            <person name="Seah K."/>
            <person name="Emmerich C."/>
        </authorList>
    </citation>
    <scope>NUCLEOTIDE SEQUENCE</scope>
    <source>
        <strain evidence="9">ATCC30299</strain>
    </source>
</reference>
<gene>
    <name evidence="9" type="ORF">BSTOLATCC_MIC12697</name>
</gene>
<evidence type="ECO:0000256" key="2">
    <source>
        <dbReference type="ARBA" id="ARBA00022679"/>
    </source>
</evidence>
<evidence type="ECO:0000256" key="4">
    <source>
        <dbReference type="ARBA" id="ARBA00022989"/>
    </source>
</evidence>
<evidence type="ECO:0000313" key="10">
    <source>
        <dbReference type="Proteomes" id="UP001162131"/>
    </source>
</evidence>
<dbReference type="EC" id="2.3.1.225" evidence="7"/>
<evidence type="ECO:0000256" key="6">
    <source>
        <dbReference type="ARBA" id="ARBA00023315"/>
    </source>
</evidence>
<keyword evidence="2 7" id="KW-0808">Transferase</keyword>
<dbReference type="InterPro" id="IPR001594">
    <property type="entry name" value="Palmitoyltrfase_DHHC"/>
</dbReference>
<dbReference type="Pfam" id="PF01529">
    <property type="entry name" value="DHHC"/>
    <property type="match status" value="1"/>
</dbReference>
<evidence type="ECO:0000256" key="1">
    <source>
        <dbReference type="ARBA" id="ARBA00004141"/>
    </source>
</evidence>
<comment type="subcellular location">
    <subcellularLocation>
        <location evidence="1">Membrane</location>
        <topology evidence="1">Multi-pass membrane protein</topology>
    </subcellularLocation>
</comment>
<accession>A0AAU9INY2</accession>
<organism evidence="9 10">
    <name type="scientific">Blepharisma stoltei</name>
    <dbReference type="NCBI Taxonomy" id="1481888"/>
    <lineage>
        <taxon>Eukaryota</taxon>
        <taxon>Sar</taxon>
        <taxon>Alveolata</taxon>
        <taxon>Ciliophora</taxon>
        <taxon>Postciliodesmatophora</taxon>
        <taxon>Heterotrichea</taxon>
        <taxon>Heterotrichida</taxon>
        <taxon>Blepharismidae</taxon>
        <taxon>Blepharisma</taxon>
    </lineage>
</organism>
<keyword evidence="3 7" id="KW-0812">Transmembrane</keyword>
<feature type="transmembrane region" description="Helical" evidence="7">
    <location>
        <begin position="12"/>
        <end position="30"/>
    </location>
</feature>
<keyword evidence="10" id="KW-1185">Reference proteome</keyword>
<dbReference type="InterPro" id="IPR039859">
    <property type="entry name" value="PFA4/ZDH16/20/ERF2-like"/>
</dbReference>
<dbReference type="PROSITE" id="PS50216">
    <property type="entry name" value="DHHC"/>
    <property type="match status" value="1"/>
</dbReference>
<comment type="similarity">
    <text evidence="7">Belongs to the DHHC palmitoyltransferase family.</text>
</comment>
<comment type="catalytic activity">
    <reaction evidence="7">
        <text>L-cysteinyl-[protein] + hexadecanoyl-CoA = S-hexadecanoyl-L-cysteinyl-[protein] + CoA</text>
        <dbReference type="Rhea" id="RHEA:36683"/>
        <dbReference type="Rhea" id="RHEA-COMP:10131"/>
        <dbReference type="Rhea" id="RHEA-COMP:11032"/>
        <dbReference type="ChEBI" id="CHEBI:29950"/>
        <dbReference type="ChEBI" id="CHEBI:57287"/>
        <dbReference type="ChEBI" id="CHEBI:57379"/>
        <dbReference type="ChEBI" id="CHEBI:74151"/>
        <dbReference type="EC" id="2.3.1.225"/>
    </reaction>
</comment>
<evidence type="ECO:0000256" key="7">
    <source>
        <dbReference type="RuleBase" id="RU079119"/>
    </source>
</evidence>
<dbReference type="Proteomes" id="UP001162131">
    <property type="component" value="Unassembled WGS sequence"/>
</dbReference>
<comment type="caution">
    <text evidence="9">The sequence shown here is derived from an EMBL/GenBank/DDBJ whole genome shotgun (WGS) entry which is preliminary data.</text>
</comment>
<protein>
    <recommendedName>
        <fullName evidence="7">Palmitoyltransferase</fullName>
        <ecNumber evidence="7">2.3.1.225</ecNumber>
    </recommendedName>
</protein>
<keyword evidence="4 7" id="KW-1133">Transmembrane helix</keyword>
<keyword evidence="6 7" id="KW-0012">Acyltransferase</keyword>
<proteinExistence type="inferred from homology"/>
<keyword evidence="5 7" id="KW-0472">Membrane</keyword>
<dbReference type="GO" id="GO:0016020">
    <property type="term" value="C:membrane"/>
    <property type="evidence" value="ECO:0007669"/>
    <property type="project" value="UniProtKB-SubCell"/>
</dbReference>
<dbReference type="PANTHER" id="PTHR12246">
    <property type="entry name" value="PALMITOYLTRANSFERASE ZDHHC16"/>
    <property type="match status" value="1"/>
</dbReference>
<evidence type="ECO:0000256" key="3">
    <source>
        <dbReference type="ARBA" id="ARBA00022692"/>
    </source>
</evidence>
<feature type="transmembrane region" description="Helical" evidence="7">
    <location>
        <begin position="42"/>
        <end position="63"/>
    </location>
</feature>
<evidence type="ECO:0000313" key="9">
    <source>
        <dbReference type="EMBL" id="CAG9314917.1"/>
    </source>
</evidence>
<comment type="domain">
    <text evidence="7">The DHHC domain is required for palmitoyltransferase activity.</text>
</comment>
<dbReference type="AlphaFoldDB" id="A0AAU9INY2"/>
<dbReference type="GO" id="GO:0019706">
    <property type="term" value="F:protein-cysteine S-palmitoyltransferase activity"/>
    <property type="evidence" value="ECO:0007669"/>
    <property type="project" value="UniProtKB-EC"/>
</dbReference>
<feature type="domain" description="Palmitoyltransferase DHHC" evidence="8">
    <location>
        <begin position="83"/>
        <end position="212"/>
    </location>
</feature>